<dbReference type="PANTHER" id="PTHR12629:SF0">
    <property type="entry name" value="DIPHOSPHOINOSITOL-POLYPHOSPHATE DIPHOSPHATASE"/>
    <property type="match status" value="1"/>
</dbReference>
<dbReference type="RefSeq" id="WP_239363475.1">
    <property type="nucleotide sequence ID" value="NZ_JAKREW010000005.1"/>
</dbReference>
<dbReference type="PROSITE" id="PS51462">
    <property type="entry name" value="NUDIX"/>
    <property type="match status" value="1"/>
</dbReference>
<dbReference type="Gene3D" id="3.90.79.10">
    <property type="entry name" value="Nucleoside Triphosphate Pyrophosphohydrolase"/>
    <property type="match status" value="1"/>
</dbReference>
<dbReference type="SUPFAM" id="SSF55811">
    <property type="entry name" value="Nudix"/>
    <property type="match status" value="1"/>
</dbReference>
<dbReference type="InterPro" id="IPR015797">
    <property type="entry name" value="NUDIX_hydrolase-like_dom_sf"/>
</dbReference>
<evidence type="ECO:0000313" key="7">
    <source>
        <dbReference type="EMBL" id="MCG7505013.1"/>
    </source>
</evidence>
<accession>A0ABS9QC65</accession>
<dbReference type="EMBL" id="JAKREW010000005">
    <property type="protein sequence ID" value="MCG7505013.1"/>
    <property type="molecule type" value="Genomic_DNA"/>
</dbReference>
<keyword evidence="8" id="KW-1185">Reference proteome</keyword>
<evidence type="ECO:0000256" key="3">
    <source>
        <dbReference type="ARBA" id="ARBA00022801"/>
    </source>
</evidence>
<evidence type="ECO:0000259" key="6">
    <source>
        <dbReference type="PROSITE" id="PS51462"/>
    </source>
</evidence>
<organism evidence="7 8">
    <name type="scientific">Mesorhizobium retamae</name>
    <dbReference type="NCBI Taxonomy" id="2912854"/>
    <lineage>
        <taxon>Bacteria</taxon>
        <taxon>Pseudomonadati</taxon>
        <taxon>Pseudomonadota</taxon>
        <taxon>Alphaproteobacteria</taxon>
        <taxon>Hyphomicrobiales</taxon>
        <taxon>Phyllobacteriaceae</taxon>
        <taxon>Mesorhizobium</taxon>
    </lineage>
</organism>
<evidence type="ECO:0000256" key="5">
    <source>
        <dbReference type="SAM" id="MobiDB-lite"/>
    </source>
</evidence>
<feature type="compositionally biased region" description="Polar residues" evidence="5">
    <location>
        <begin position="14"/>
        <end position="26"/>
    </location>
</feature>
<reference evidence="7 8" key="1">
    <citation type="submission" date="2022-02" db="EMBL/GenBank/DDBJ databases">
        <title>Draft genome sequence of Mezorhizobium retamae strain IRAMC:0171 isolated from Retama raetam nodules.</title>
        <authorList>
            <person name="Bengaied R."/>
            <person name="Sbissi I."/>
            <person name="Huber K."/>
            <person name="Ghodbane F."/>
            <person name="Nouioui I."/>
            <person name="Tarhouni M."/>
            <person name="Gtari M."/>
        </authorList>
    </citation>
    <scope>NUCLEOTIDE SEQUENCE [LARGE SCALE GENOMIC DNA]</scope>
    <source>
        <strain evidence="7 8">IRAMC:0171</strain>
    </source>
</reference>
<name>A0ABS9QC65_9HYPH</name>
<dbReference type="Proteomes" id="UP001201701">
    <property type="component" value="Unassembled WGS sequence"/>
</dbReference>
<evidence type="ECO:0000313" key="8">
    <source>
        <dbReference type="Proteomes" id="UP001201701"/>
    </source>
</evidence>
<evidence type="ECO:0000256" key="2">
    <source>
        <dbReference type="ARBA" id="ARBA00022723"/>
    </source>
</evidence>
<evidence type="ECO:0000256" key="4">
    <source>
        <dbReference type="ARBA" id="ARBA00022842"/>
    </source>
</evidence>
<dbReference type="InterPro" id="IPR047198">
    <property type="entry name" value="DDP-like_NUDIX"/>
</dbReference>
<dbReference type="InterPro" id="IPR000086">
    <property type="entry name" value="NUDIX_hydrolase_dom"/>
</dbReference>
<feature type="domain" description="Nudix hydrolase" evidence="6">
    <location>
        <begin position="46"/>
        <end position="178"/>
    </location>
</feature>
<dbReference type="Pfam" id="PF00293">
    <property type="entry name" value="NUDIX"/>
    <property type="match status" value="1"/>
</dbReference>
<keyword evidence="4" id="KW-0460">Magnesium</keyword>
<keyword evidence="2" id="KW-0479">Metal-binding</keyword>
<evidence type="ECO:0000256" key="1">
    <source>
        <dbReference type="ARBA" id="ARBA00001946"/>
    </source>
</evidence>
<protein>
    <submittedName>
        <fullName evidence="7">NUDIX hydrolase</fullName>
    </submittedName>
</protein>
<dbReference type="GO" id="GO:0016787">
    <property type="term" value="F:hydrolase activity"/>
    <property type="evidence" value="ECO:0007669"/>
    <property type="project" value="UniProtKB-KW"/>
</dbReference>
<dbReference type="CDD" id="cd04666">
    <property type="entry name" value="NUDIX_DIPP2_like_Nudt4"/>
    <property type="match status" value="1"/>
</dbReference>
<sequence length="182" mass="19698">MAATKKKSGRENASKSNRSAAPTATKPSVAKPLPKKQAVEQAKKGKIIRQVAAIPYRQGADGGIEVMLVTSRQTQRFIVPKGWPMPGKSGRKAATIEAREEAGVVGKTLKQPAGSFSYWKRLTASFARVNVTVYLLAVSEELADWPEAQTRQRAWLKAEDAAMLIDEPELATLLKTLSIPAG</sequence>
<dbReference type="PANTHER" id="PTHR12629">
    <property type="entry name" value="DIPHOSPHOINOSITOL POLYPHOSPHATE PHOSPHOHYDROLASE"/>
    <property type="match status" value="1"/>
</dbReference>
<comment type="cofactor">
    <cofactor evidence="1">
        <name>Mg(2+)</name>
        <dbReference type="ChEBI" id="CHEBI:18420"/>
    </cofactor>
</comment>
<gene>
    <name evidence="7" type="ORF">L4923_08260</name>
</gene>
<feature type="region of interest" description="Disordered" evidence="5">
    <location>
        <begin position="1"/>
        <end position="41"/>
    </location>
</feature>
<comment type="caution">
    <text evidence="7">The sequence shown here is derived from an EMBL/GenBank/DDBJ whole genome shotgun (WGS) entry which is preliminary data.</text>
</comment>
<keyword evidence="3 7" id="KW-0378">Hydrolase</keyword>
<proteinExistence type="predicted"/>